<dbReference type="PANTHER" id="PTHR33795:SF1">
    <property type="entry name" value="INSERTION ELEMENT IS150 PROTEIN INSJ"/>
    <property type="match status" value="1"/>
</dbReference>
<organism evidence="3 4">
    <name type="scientific">Secundilactobacillus pentosiphilus</name>
    <dbReference type="NCBI Taxonomy" id="1714682"/>
    <lineage>
        <taxon>Bacteria</taxon>
        <taxon>Bacillati</taxon>
        <taxon>Bacillota</taxon>
        <taxon>Bacilli</taxon>
        <taxon>Lactobacillales</taxon>
        <taxon>Lactobacillaceae</taxon>
        <taxon>Secundilactobacillus</taxon>
    </lineage>
</organism>
<dbReference type="Proteomes" id="UP000198430">
    <property type="component" value="Unassembled WGS sequence"/>
</dbReference>
<gene>
    <name evidence="3" type="ORF">IWT140_02362</name>
</gene>
<proteinExistence type="inferred from homology"/>
<evidence type="ECO:0000259" key="2">
    <source>
        <dbReference type="Pfam" id="PF13518"/>
    </source>
</evidence>
<dbReference type="EMBL" id="BCMH01000033">
    <property type="protein sequence ID" value="GAX04700.1"/>
    <property type="molecule type" value="Genomic_DNA"/>
</dbReference>
<evidence type="ECO:0000256" key="1">
    <source>
        <dbReference type="ARBA" id="ARBA00038232"/>
    </source>
</evidence>
<dbReference type="InterPro" id="IPR010921">
    <property type="entry name" value="Trp_repressor/repl_initiator"/>
</dbReference>
<dbReference type="GO" id="GO:0043565">
    <property type="term" value="F:sequence-specific DNA binding"/>
    <property type="evidence" value="ECO:0007669"/>
    <property type="project" value="InterPro"/>
</dbReference>
<dbReference type="InterPro" id="IPR052057">
    <property type="entry name" value="IS150/IS1296_orfA-like"/>
</dbReference>
<feature type="domain" description="Insertion element IS150 protein InsJ-like helix-turn-helix" evidence="2">
    <location>
        <begin position="46"/>
        <end position="82"/>
    </location>
</feature>
<sequence>MNNRQYYQKYGISLTVFSSWVHLYKSGGLEALQERHKWTRYSQQTKEEAVLAYLNGEGSLIDISEKFGLRSKTQLRNWIRKFTYNETNQTLTATPSRKKVSVMGRKTTFEERIEIVEYVVKDNHSYNQAAEKYQVSYQQVRSWVIKSKSSGYPALKDRRGRTKPETEMTEIERLKLENRQLKAQLKEQEVMKLFAKKLQELKNKE</sequence>
<name>A0A1Z5ISH7_9LACO</name>
<comment type="similarity">
    <text evidence="1">Belongs to the IS150/IS1296 orfA family.</text>
</comment>
<dbReference type="InterPro" id="IPR055247">
    <property type="entry name" value="InsJ-like_HTH"/>
</dbReference>
<dbReference type="InterPro" id="IPR036388">
    <property type="entry name" value="WH-like_DNA-bd_sf"/>
</dbReference>
<dbReference type="PANTHER" id="PTHR33795">
    <property type="entry name" value="INSERTION ELEMENT IS150 PROTEIN INSJ"/>
    <property type="match status" value="1"/>
</dbReference>
<dbReference type="SUPFAM" id="SSF48295">
    <property type="entry name" value="TrpR-like"/>
    <property type="match status" value="3"/>
</dbReference>
<evidence type="ECO:0000313" key="4">
    <source>
        <dbReference type="Proteomes" id="UP000198430"/>
    </source>
</evidence>
<comment type="caution">
    <text evidence="3">The sequence shown here is derived from an EMBL/GenBank/DDBJ whole genome shotgun (WGS) entry which is preliminary data.</text>
</comment>
<dbReference type="Gene3D" id="1.10.10.10">
    <property type="entry name" value="Winged helix-like DNA-binding domain superfamily/Winged helix DNA-binding domain"/>
    <property type="match status" value="2"/>
</dbReference>
<dbReference type="Pfam" id="PF13518">
    <property type="entry name" value="HTH_28"/>
    <property type="match status" value="2"/>
</dbReference>
<keyword evidence="4" id="KW-1185">Reference proteome</keyword>
<evidence type="ECO:0000313" key="3">
    <source>
        <dbReference type="EMBL" id="GAX04700.1"/>
    </source>
</evidence>
<reference evidence="3 4" key="1">
    <citation type="submission" date="2015-11" db="EMBL/GenBank/DDBJ databases">
        <title>Draft genome sequences of new species of the genus Lactobacillus isolated from orchardgrass silage.</title>
        <authorList>
            <person name="Tohno M."/>
            <person name="Tanizawa Y."/>
            <person name="Arita M."/>
        </authorList>
    </citation>
    <scope>NUCLEOTIDE SEQUENCE [LARGE SCALE GENOMIC DNA]</scope>
    <source>
        <strain evidence="3 4">IWT140</strain>
    </source>
</reference>
<protein>
    <submittedName>
        <fullName evidence="3">Transposase</fullName>
    </submittedName>
</protein>
<feature type="domain" description="Insertion element IS150 protein InsJ-like helix-turn-helix" evidence="2">
    <location>
        <begin position="111"/>
        <end position="161"/>
    </location>
</feature>
<dbReference type="AlphaFoldDB" id="A0A1Z5ISH7"/>
<accession>A0A1Z5ISH7</accession>